<evidence type="ECO:0000256" key="3">
    <source>
        <dbReference type="SAM" id="SignalP"/>
    </source>
</evidence>
<proteinExistence type="predicted"/>
<reference evidence="5" key="1">
    <citation type="submission" date="2016-04" db="UniProtKB">
        <authorList>
            <consortium name="WormBaseParasite"/>
        </authorList>
    </citation>
    <scope>IDENTIFICATION</scope>
</reference>
<keyword evidence="2" id="KW-0676">Redox-active center</keyword>
<dbReference type="GO" id="GO:0045454">
    <property type="term" value="P:cell redox homeostasis"/>
    <property type="evidence" value="ECO:0007669"/>
    <property type="project" value="TreeGrafter"/>
</dbReference>
<dbReference type="SUPFAM" id="SSF52833">
    <property type="entry name" value="Thioredoxin-like"/>
    <property type="match status" value="1"/>
</dbReference>
<dbReference type="PANTHER" id="PTHR13544:SF0">
    <property type="entry name" value="THIOREDOXIN REDUCTASE-LIKE SELENOPROTEIN T"/>
    <property type="match status" value="1"/>
</dbReference>
<dbReference type="NCBIfam" id="TIGR02174">
    <property type="entry name" value="CXXU_selWTH"/>
    <property type="match status" value="1"/>
</dbReference>
<sequence>MIAGNIGTGLLFLGLVLSLRDIYANSEKKPTEKTNFEDEEFVMEFGDEKTKSTDLPDEEELPVRKPTAQFTAPHTIKNLPDMQFLFCVSCGYRQAYDEFSKYVHEKYPTIKIEGHNYPPFFWKATAAQVLTFVKITLIVWILMGLNPFPSLNLGTPRIVTWALNNKLSSCLMVFLLSNSCENALLATGAFEIYIGGERIWSKLESGRVPTPTELLQIIDQYMELQGAKVPFIQLHQSFIA</sequence>
<keyword evidence="4" id="KW-1185">Reference proteome</keyword>
<protein>
    <submittedName>
        <fullName evidence="5">SelT-like protein</fullName>
    </submittedName>
</protein>
<evidence type="ECO:0000256" key="1">
    <source>
        <dbReference type="ARBA" id="ARBA00022729"/>
    </source>
</evidence>
<dbReference type="Gene3D" id="3.40.30.10">
    <property type="entry name" value="Glutaredoxin"/>
    <property type="match status" value="1"/>
</dbReference>
<feature type="signal peptide" evidence="3">
    <location>
        <begin position="1"/>
        <end position="24"/>
    </location>
</feature>
<evidence type="ECO:0000256" key="2">
    <source>
        <dbReference type="ARBA" id="ARBA00023284"/>
    </source>
</evidence>
<dbReference type="Pfam" id="PF10262">
    <property type="entry name" value="Rdx"/>
    <property type="match status" value="1"/>
</dbReference>
<dbReference type="PANTHER" id="PTHR13544">
    <property type="entry name" value="SELENOPROTEIN T"/>
    <property type="match status" value="1"/>
</dbReference>
<dbReference type="InterPro" id="IPR011893">
    <property type="entry name" value="Selenoprotein_Rdx-typ"/>
</dbReference>
<dbReference type="GO" id="GO:0005789">
    <property type="term" value="C:endoplasmic reticulum membrane"/>
    <property type="evidence" value="ECO:0007669"/>
    <property type="project" value="TreeGrafter"/>
</dbReference>
<dbReference type="GO" id="GO:0004791">
    <property type="term" value="F:thioredoxin-disulfide reductase (NADPH) activity"/>
    <property type="evidence" value="ECO:0007669"/>
    <property type="project" value="TreeGrafter"/>
</dbReference>
<dbReference type="STRING" id="451379.A0A0N5APK5"/>
<accession>A0A0N5APK5</accession>
<evidence type="ECO:0000313" key="4">
    <source>
        <dbReference type="Proteomes" id="UP000046393"/>
    </source>
</evidence>
<dbReference type="WBParaSite" id="SMUV_0000658501-mRNA-1">
    <property type="protein sequence ID" value="SMUV_0000658501-mRNA-1"/>
    <property type="gene ID" value="SMUV_0000658501"/>
</dbReference>
<dbReference type="InterPro" id="IPR019389">
    <property type="entry name" value="Selenoprotein_T"/>
</dbReference>
<evidence type="ECO:0000313" key="5">
    <source>
        <dbReference type="WBParaSite" id="SMUV_0000658501-mRNA-1"/>
    </source>
</evidence>
<organism evidence="4 5">
    <name type="scientific">Syphacia muris</name>
    <dbReference type="NCBI Taxonomy" id="451379"/>
    <lineage>
        <taxon>Eukaryota</taxon>
        <taxon>Metazoa</taxon>
        <taxon>Ecdysozoa</taxon>
        <taxon>Nematoda</taxon>
        <taxon>Chromadorea</taxon>
        <taxon>Rhabditida</taxon>
        <taxon>Spirurina</taxon>
        <taxon>Oxyuridomorpha</taxon>
        <taxon>Oxyuroidea</taxon>
        <taxon>Oxyuridae</taxon>
        <taxon>Syphacia</taxon>
    </lineage>
</organism>
<feature type="chain" id="PRO_5007419371" evidence="3">
    <location>
        <begin position="25"/>
        <end position="240"/>
    </location>
</feature>
<keyword evidence="1 3" id="KW-0732">Signal</keyword>
<dbReference type="Proteomes" id="UP000046393">
    <property type="component" value="Unplaced"/>
</dbReference>
<dbReference type="InterPro" id="IPR036249">
    <property type="entry name" value="Thioredoxin-like_sf"/>
</dbReference>
<name>A0A0N5APK5_9BILA</name>
<dbReference type="AlphaFoldDB" id="A0A0N5APK5"/>